<dbReference type="AlphaFoldDB" id="A0A8R7UQY8"/>
<proteinExistence type="predicted"/>
<evidence type="ECO:0000313" key="1">
    <source>
        <dbReference type="EnsemblPlants" id="TuG1812G0600000695.01.T02"/>
    </source>
</evidence>
<dbReference type="EnsemblPlants" id="TuG1812G0600000695.01.T02">
    <property type="protein sequence ID" value="TuG1812G0600000695.01.T02"/>
    <property type="gene ID" value="TuG1812G0600000695.01"/>
</dbReference>
<keyword evidence="2" id="KW-1185">Reference proteome</keyword>
<organism evidence="1 2">
    <name type="scientific">Triticum urartu</name>
    <name type="common">Red wild einkorn</name>
    <name type="synonym">Crithodium urartu</name>
    <dbReference type="NCBI Taxonomy" id="4572"/>
    <lineage>
        <taxon>Eukaryota</taxon>
        <taxon>Viridiplantae</taxon>
        <taxon>Streptophyta</taxon>
        <taxon>Embryophyta</taxon>
        <taxon>Tracheophyta</taxon>
        <taxon>Spermatophyta</taxon>
        <taxon>Magnoliopsida</taxon>
        <taxon>Liliopsida</taxon>
        <taxon>Poales</taxon>
        <taxon>Poaceae</taxon>
        <taxon>BOP clade</taxon>
        <taxon>Pooideae</taxon>
        <taxon>Triticodae</taxon>
        <taxon>Triticeae</taxon>
        <taxon>Triticinae</taxon>
        <taxon>Triticum</taxon>
    </lineage>
</organism>
<dbReference type="Gramene" id="TuG1812G0600000695.01.T02">
    <property type="protein sequence ID" value="TuG1812G0600000695.01.T02"/>
    <property type="gene ID" value="TuG1812G0600000695.01"/>
</dbReference>
<accession>A0A8R7UQY8</accession>
<reference evidence="1" key="3">
    <citation type="submission" date="2022-06" db="UniProtKB">
        <authorList>
            <consortium name="EnsemblPlants"/>
        </authorList>
    </citation>
    <scope>IDENTIFICATION</scope>
</reference>
<name>A0A8R7UQY8_TRIUA</name>
<reference evidence="1" key="2">
    <citation type="submission" date="2018-03" db="EMBL/GenBank/DDBJ databases">
        <title>The Triticum urartu genome reveals the dynamic nature of wheat genome evolution.</title>
        <authorList>
            <person name="Ling H."/>
            <person name="Ma B."/>
            <person name="Shi X."/>
            <person name="Liu H."/>
            <person name="Dong L."/>
            <person name="Sun H."/>
            <person name="Cao Y."/>
            <person name="Gao Q."/>
            <person name="Zheng S."/>
            <person name="Li Y."/>
            <person name="Yu Y."/>
            <person name="Du H."/>
            <person name="Qi M."/>
            <person name="Li Y."/>
            <person name="Yu H."/>
            <person name="Cui Y."/>
            <person name="Wang N."/>
            <person name="Chen C."/>
            <person name="Wu H."/>
            <person name="Zhao Y."/>
            <person name="Zhang J."/>
            <person name="Li Y."/>
            <person name="Zhou W."/>
            <person name="Zhang B."/>
            <person name="Hu W."/>
            <person name="Eijk M."/>
            <person name="Tang J."/>
            <person name="Witsenboer H."/>
            <person name="Zhao S."/>
            <person name="Li Z."/>
            <person name="Zhang A."/>
            <person name="Wang D."/>
            <person name="Liang C."/>
        </authorList>
    </citation>
    <scope>NUCLEOTIDE SEQUENCE [LARGE SCALE GENOMIC DNA]</scope>
    <source>
        <strain evidence="1">cv. G1812</strain>
    </source>
</reference>
<reference evidence="2" key="1">
    <citation type="journal article" date="2013" name="Nature">
        <title>Draft genome of the wheat A-genome progenitor Triticum urartu.</title>
        <authorList>
            <person name="Ling H.Q."/>
            <person name="Zhao S."/>
            <person name="Liu D."/>
            <person name="Wang J."/>
            <person name="Sun H."/>
            <person name="Zhang C."/>
            <person name="Fan H."/>
            <person name="Li D."/>
            <person name="Dong L."/>
            <person name="Tao Y."/>
            <person name="Gao C."/>
            <person name="Wu H."/>
            <person name="Li Y."/>
            <person name="Cui Y."/>
            <person name="Guo X."/>
            <person name="Zheng S."/>
            <person name="Wang B."/>
            <person name="Yu K."/>
            <person name="Liang Q."/>
            <person name="Yang W."/>
            <person name="Lou X."/>
            <person name="Chen J."/>
            <person name="Feng M."/>
            <person name="Jian J."/>
            <person name="Zhang X."/>
            <person name="Luo G."/>
            <person name="Jiang Y."/>
            <person name="Liu J."/>
            <person name="Wang Z."/>
            <person name="Sha Y."/>
            <person name="Zhang B."/>
            <person name="Wu H."/>
            <person name="Tang D."/>
            <person name="Shen Q."/>
            <person name="Xue P."/>
            <person name="Zou S."/>
            <person name="Wang X."/>
            <person name="Liu X."/>
            <person name="Wang F."/>
            <person name="Yang Y."/>
            <person name="An X."/>
            <person name="Dong Z."/>
            <person name="Zhang K."/>
            <person name="Zhang X."/>
            <person name="Luo M.C."/>
            <person name="Dvorak J."/>
            <person name="Tong Y."/>
            <person name="Wang J."/>
            <person name="Yang H."/>
            <person name="Li Z."/>
            <person name="Wang D."/>
            <person name="Zhang A."/>
            <person name="Wang J."/>
        </authorList>
    </citation>
    <scope>NUCLEOTIDE SEQUENCE</scope>
    <source>
        <strain evidence="2">cv. G1812</strain>
    </source>
</reference>
<sequence length="48" mass="5235">MITWYESSTSIPRGGPCKLLISLLKIPCQQNGKPCTPFGSDPSQEVLI</sequence>
<dbReference type="Proteomes" id="UP000015106">
    <property type="component" value="Chromosome 6"/>
</dbReference>
<evidence type="ECO:0000313" key="2">
    <source>
        <dbReference type="Proteomes" id="UP000015106"/>
    </source>
</evidence>
<protein>
    <submittedName>
        <fullName evidence="1">Uncharacterized protein</fullName>
    </submittedName>
</protein>